<proteinExistence type="predicted"/>
<keyword evidence="2" id="KW-1185">Reference proteome</keyword>
<organism evidence="1 2">
    <name type="scientific">Sporormia fimetaria CBS 119925</name>
    <dbReference type="NCBI Taxonomy" id="1340428"/>
    <lineage>
        <taxon>Eukaryota</taxon>
        <taxon>Fungi</taxon>
        <taxon>Dikarya</taxon>
        <taxon>Ascomycota</taxon>
        <taxon>Pezizomycotina</taxon>
        <taxon>Dothideomycetes</taxon>
        <taxon>Pleosporomycetidae</taxon>
        <taxon>Pleosporales</taxon>
        <taxon>Sporormiaceae</taxon>
        <taxon>Sporormia</taxon>
    </lineage>
</organism>
<evidence type="ECO:0000313" key="2">
    <source>
        <dbReference type="Proteomes" id="UP000799440"/>
    </source>
</evidence>
<sequence length="307" mass="35757">MSNLPLNSDTSGVQRSPLLLLPPEMRDEVYAYVFRASPGGIRYAWNLGSVVSSKFSKRGDRPKKAINQLKYVCRQLYYETADLELKKNKAIHLHKGREDEPEALSQFFVFMSNCHRVKMDWINTVILETSMEAIPEYYDWNYDVAYLEILRPSDIELLPHLDRICKTRPNTQFKFVVPYFHHEATLWGAWPLLRGMIELARCLRNTDYTFLKNNCLEAMEVPLDARWADHWIVEAPARQLYRHMKARNLKFVAGGAFEDESFRAQILEDFVECDHGMPWYPAECPGPANEALDACVKQMKEWAERGI</sequence>
<dbReference type="EMBL" id="MU006593">
    <property type="protein sequence ID" value="KAF2743881.1"/>
    <property type="molecule type" value="Genomic_DNA"/>
</dbReference>
<protein>
    <submittedName>
        <fullName evidence="1">Uncharacterized protein</fullName>
    </submittedName>
</protein>
<evidence type="ECO:0000313" key="1">
    <source>
        <dbReference type="EMBL" id="KAF2743881.1"/>
    </source>
</evidence>
<accession>A0A6A6V3K5</accession>
<dbReference type="OrthoDB" id="4790878at2759"/>
<name>A0A6A6V3K5_9PLEO</name>
<dbReference type="Proteomes" id="UP000799440">
    <property type="component" value="Unassembled WGS sequence"/>
</dbReference>
<reference evidence="1" key="1">
    <citation type="journal article" date="2020" name="Stud. Mycol.">
        <title>101 Dothideomycetes genomes: a test case for predicting lifestyles and emergence of pathogens.</title>
        <authorList>
            <person name="Haridas S."/>
            <person name="Albert R."/>
            <person name="Binder M."/>
            <person name="Bloem J."/>
            <person name="Labutti K."/>
            <person name="Salamov A."/>
            <person name="Andreopoulos B."/>
            <person name="Baker S."/>
            <person name="Barry K."/>
            <person name="Bills G."/>
            <person name="Bluhm B."/>
            <person name="Cannon C."/>
            <person name="Castanera R."/>
            <person name="Culley D."/>
            <person name="Daum C."/>
            <person name="Ezra D."/>
            <person name="Gonzalez J."/>
            <person name="Henrissat B."/>
            <person name="Kuo A."/>
            <person name="Liang C."/>
            <person name="Lipzen A."/>
            <person name="Lutzoni F."/>
            <person name="Magnuson J."/>
            <person name="Mondo S."/>
            <person name="Nolan M."/>
            <person name="Ohm R."/>
            <person name="Pangilinan J."/>
            <person name="Park H.-J."/>
            <person name="Ramirez L."/>
            <person name="Alfaro M."/>
            <person name="Sun H."/>
            <person name="Tritt A."/>
            <person name="Yoshinaga Y."/>
            <person name="Zwiers L.-H."/>
            <person name="Turgeon B."/>
            <person name="Goodwin S."/>
            <person name="Spatafora J."/>
            <person name="Crous P."/>
            <person name="Grigoriev I."/>
        </authorList>
    </citation>
    <scope>NUCLEOTIDE SEQUENCE</scope>
    <source>
        <strain evidence="1">CBS 119925</strain>
    </source>
</reference>
<dbReference type="AlphaFoldDB" id="A0A6A6V3K5"/>
<gene>
    <name evidence="1" type="ORF">M011DRAFT_471008</name>
</gene>